<sequence>MYSNSPSDPLLFFASSTTGITPAPTDTLCTVLNTCQSKSPHVRDTAYPHFLPLQYIVHVGSWKSFLLTVTLTLSHSRAMRTRPEDISLTREEVDMASSRRRRGSERGSSWTAKVTWPRRRPKRVPVTFRPEEGLKDRFVGKESHLQEGRTEGKEKKLRRERRKEERVLVFVVEERELLTSGE</sequence>
<evidence type="ECO:0000313" key="3">
    <source>
        <dbReference type="Proteomes" id="UP001459277"/>
    </source>
</evidence>
<dbReference type="AlphaFoldDB" id="A0AAW2BN46"/>
<name>A0AAW2BN46_9ROSI</name>
<evidence type="ECO:0000313" key="2">
    <source>
        <dbReference type="EMBL" id="KAK9987429.1"/>
    </source>
</evidence>
<comment type="caution">
    <text evidence="2">The sequence shown here is derived from an EMBL/GenBank/DDBJ whole genome shotgun (WGS) entry which is preliminary data.</text>
</comment>
<feature type="region of interest" description="Disordered" evidence="1">
    <location>
        <begin position="138"/>
        <end position="162"/>
    </location>
</feature>
<proteinExistence type="predicted"/>
<keyword evidence="3" id="KW-1185">Reference proteome</keyword>
<dbReference type="EMBL" id="JAZDWU010000011">
    <property type="protein sequence ID" value="KAK9987429.1"/>
    <property type="molecule type" value="Genomic_DNA"/>
</dbReference>
<dbReference type="Proteomes" id="UP001459277">
    <property type="component" value="Unassembled WGS sequence"/>
</dbReference>
<gene>
    <name evidence="2" type="ORF">SO802_032380</name>
</gene>
<reference evidence="2 3" key="1">
    <citation type="submission" date="2024-01" db="EMBL/GenBank/DDBJ databases">
        <title>A telomere-to-telomere, gap-free genome of sweet tea (Lithocarpus litseifolius).</title>
        <authorList>
            <person name="Zhou J."/>
        </authorList>
    </citation>
    <scope>NUCLEOTIDE SEQUENCE [LARGE SCALE GENOMIC DNA]</scope>
    <source>
        <strain evidence="2">Zhou-2022a</strain>
        <tissue evidence="2">Leaf</tissue>
    </source>
</reference>
<protein>
    <submittedName>
        <fullName evidence="2">Uncharacterized protein</fullName>
    </submittedName>
</protein>
<evidence type="ECO:0000256" key="1">
    <source>
        <dbReference type="SAM" id="MobiDB-lite"/>
    </source>
</evidence>
<feature type="compositionally biased region" description="Basic and acidic residues" evidence="1">
    <location>
        <begin position="138"/>
        <end position="154"/>
    </location>
</feature>
<organism evidence="2 3">
    <name type="scientific">Lithocarpus litseifolius</name>
    <dbReference type="NCBI Taxonomy" id="425828"/>
    <lineage>
        <taxon>Eukaryota</taxon>
        <taxon>Viridiplantae</taxon>
        <taxon>Streptophyta</taxon>
        <taxon>Embryophyta</taxon>
        <taxon>Tracheophyta</taxon>
        <taxon>Spermatophyta</taxon>
        <taxon>Magnoliopsida</taxon>
        <taxon>eudicotyledons</taxon>
        <taxon>Gunneridae</taxon>
        <taxon>Pentapetalae</taxon>
        <taxon>rosids</taxon>
        <taxon>fabids</taxon>
        <taxon>Fagales</taxon>
        <taxon>Fagaceae</taxon>
        <taxon>Lithocarpus</taxon>
    </lineage>
</organism>
<feature type="region of interest" description="Disordered" evidence="1">
    <location>
        <begin position="93"/>
        <end position="116"/>
    </location>
</feature>
<accession>A0AAW2BN46</accession>